<keyword evidence="2" id="KW-1185">Reference proteome</keyword>
<proteinExistence type="predicted"/>
<accession>A0ACC0LXS5</accession>
<dbReference type="EMBL" id="CM046398">
    <property type="protein sequence ID" value="KAI8533164.1"/>
    <property type="molecule type" value="Genomic_DNA"/>
</dbReference>
<reference evidence="1" key="1">
    <citation type="submission" date="2022-02" db="EMBL/GenBank/DDBJ databases">
        <title>Plant Genome Project.</title>
        <authorList>
            <person name="Zhang R.-G."/>
        </authorList>
    </citation>
    <scope>NUCLEOTIDE SEQUENCE</scope>
    <source>
        <strain evidence="1">AT1</strain>
    </source>
</reference>
<name>A0ACC0LXS5_RHOML</name>
<dbReference type="Proteomes" id="UP001062846">
    <property type="component" value="Chromosome 11"/>
</dbReference>
<organism evidence="1 2">
    <name type="scientific">Rhododendron molle</name>
    <name type="common">Chinese azalea</name>
    <name type="synonym">Azalea mollis</name>
    <dbReference type="NCBI Taxonomy" id="49168"/>
    <lineage>
        <taxon>Eukaryota</taxon>
        <taxon>Viridiplantae</taxon>
        <taxon>Streptophyta</taxon>
        <taxon>Embryophyta</taxon>
        <taxon>Tracheophyta</taxon>
        <taxon>Spermatophyta</taxon>
        <taxon>Magnoliopsida</taxon>
        <taxon>eudicotyledons</taxon>
        <taxon>Gunneridae</taxon>
        <taxon>Pentapetalae</taxon>
        <taxon>asterids</taxon>
        <taxon>Ericales</taxon>
        <taxon>Ericaceae</taxon>
        <taxon>Ericoideae</taxon>
        <taxon>Rhodoreae</taxon>
        <taxon>Rhododendron</taxon>
    </lineage>
</organism>
<gene>
    <name evidence="1" type="ORF">RHMOL_Rhmol11G0275500</name>
</gene>
<evidence type="ECO:0000313" key="1">
    <source>
        <dbReference type="EMBL" id="KAI8533164.1"/>
    </source>
</evidence>
<protein>
    <submittedName>
        <fullName evidence="1">Uncharacterized protein</fullName>
    </submittedName>
</protein>
<sequence>MHPTGSPDPIRSQTRFSYRLNVIFGTYLLGNIPRARTTEKPICAVIHWQRPLSVNRLALFPLQLFFLFCLLFFMKTM</sequence>
<evidence type="ECO:0000313" key="2">
    <source>
        <dbReference type="Proteomes" id="UP001062846"/>
    </source>
</evidence>
<comment type="caution">
    <text evidence="1">The sequence shown here is derived from an EMBL/GenBank/DDBJ whole genome shotgun (WGS) entry which is preliminary data.</text>
</comment>